<name>A0A1G1Y5R1_9BACT</name>
<dbReference type="InterPro" id="IPR016181">
    <property type="entry name" value="Acyl_CoA_acyltransferase"/>
</dbReference>
<proteinExistence type="predicted"/>
<organism evidence="2 3">
    <name type="scientific">Candidatus Buchananbacteria bacterium RIFCSPHIGHO2_02_FULL_38_8</name>
    <dbReference type="NCBI Taxonomy" id="1797538"/>
    <lineage>
        <taxon>Bacteria</taxon>
        <taxon>Candidatus Buchananiibacteriota</taxon>
    </lineage>
</organism>
<dbReference type="Gene3D" id="3.40.630.30">
    <property type="match status" value="1"/>
</dbReference>
<protein>
    <recommendedName>
        <fullName evidence="1">N-acetyltransferase domain-containing protein</fullName>
    </recommendedName>
</protein>
<dbReference type="Pfam" id="PF13302">
    <property type="entry name" value="Acetyltransf_3"/>
    <property type="match status" value="1"/>
</dbReference>
<feature type="domain" description="N-acetyltransferase" evidence="1">
    <location>
        <begin position="12"/>
        <end position="176"/>
    </location>
</feature>
<reference evidence="2 3" key="1">
    <citation type="journal article" date="2016" name="Nat. Commun.">
        <title>Thousands of microbial genomes shed light on interconnected biogeochemical processes in an aquifer system.</title>
        <authorList>
            <person name="Anantharaman K."/>
            <person name="Brown C.T."/>
            <person name="Hug L.A."/>
            <person name="Sharon I."/>
            <person name="Castelle C.J."/>
            <person name="Probst A.J."/>
            <person name="Thomas B.C."/>
            <person name="Singh A."/>
            <person name="Wilkins M.J."/>
            <person name="Karaoz U."/>
            <person name="Brodie E.L."/>
            <person name="Williams K.H."/>
            <person name="Hubbard S.S."/>
            <person name="Banfield J.F."/>
        </authorList>
    </citation>
    <scope>NUCLEOTIDE SEQUENCE [LARGE SCALE GENOMIC DNA]</scope>
</reference>
<evidence type="ECO:0000259" key="1">
    <source>
        <dbReference type="PROSITE" id="PS51186"/>
    </source>
</evidence>
<dbReference type="EMBL" id="MHIH01000053">
    <property type="protein sequence ID" value="OGY47156.1"/>
    <property type="molecule type" value="Genomic_DNA"/>
</dbReference>
<sequence>MSKKVVLKGKKVILRPLSSKDAPRFCQWLADPEVTKFLSIYDQPPPTLKEEREWLEKSARDKDHFRFSIDTIEGKHIGTVSLNRIDKIHQRATYGIFIGDKKYWGQGYGTEACRLIVDYGFKKLKLHRIHLTCIAYNTRGQKSYEKIGFRVEGRLRDQIFRDGYFHDEIHMGLLRDEYFKNSKLKIKKSK</sequence>
<dbReference type="GO" id="GO:0016747">
    <property type="term" value="F:acyltransferase activity, transferring groups other than amino-acyl groups"/>
    <property type="evidence" value="ECO:0007669"/>
    <property type="project" value="InterPro"/>
</dbReference>
<dbReference type="AlphaFoldDB" id="A0A1G1Y5R1"/>
<accession>A0A1G1Y5R1</accession>
<dbReference type="SUPFAM" id="SSF55729">
    <property type="entry name" value="Acyl-CoA N-acyltransferases (Nat)"/>
    <property type="match status" value="1"/>
</dbReference>
<evidence type="ECO:0000313" key="2">
    <source>
        <dbReference type="EMBL" id="OGY47156.1"/>
    </source>
</evidence>
<gene>
    <name evidence="2" type="ORF">A3J62_01895</name>
</gene>
<dbReference type="CDD" id="cd04301">
    <property type="entry name" value="NAT_SF"/>
    <property type="match status" value="1"/>
</dbReference>
<dbReference type="PANTHER" id="PTHR43415:SF3">
    <property type="entry name" value="GNAT-FAMILY ACETYLTRANSFERASE"/>
    <property type="match status" value="1"/>
</dbReference>
<comment type="caution">
    <text evidence="2">The sequence shown here is derived from an EMBL/GenBank/DDBJ whole genome shotgun (WGS) entry which is preliminary data.</text>
</comment>
<dbReference type="Proteomes" id="UP000178747">
    <property type="component" value="Unassembled WGS sequence"/>
</dbReference>
<dbReference type="PANTHER" id="PTHR43415">
    <property type="entry name" value="SPERMIDINE N(1)-ACETYLTRANSFERASE"/>
    <property type="match status" value="1"/>
</dbReference>
<dbReference type="PROSITE" id="PS51186">
    <property type="entry name" value="GNAT"/>
    <property type="match status" value="1"/>
</dbReference>
<dbReference type="InterPro" id="IPR000182">
    <property type="entry name" value="GNAT_dom"/>
</dbReference>
<evidence type="ECO:0000313" key="3">
    <source>
        <dbReference type="Proteomes" id="UP000178747"/>
    </source>
</evidence>